<feature type="domain" description="Archease" evidence="5">
    <location>
        <begin position="4"/>
        <end position="135"/>
    </location>
</feature>
<dbReference type="OMA" id="AITYHKM"/>
<comment type="similarity">
    <text evidence="1">Belongs to the archease family.</text>
</comment>
<evidence type="ECO:0000256" key="1">
    <source>
        <dbReference type="ARBA" id="ARBA00007963"/>
    </source>
</evidence>
<reference evidence="6 7" key="1">
    <citation type="submission" date="2016-10" db="EMBL/GenBank/DDBJ databases">
        <title>Complete genome of the TMA-utilizing, human hosted archaeon Methanomethylophilus alvus Gen. nov, sp. nov., strain Mx-05, derived from a pure culture.</title>
        <authorList>
            <person name="Brugere J.-F."/>
            <person name="Ben Hania W."/>
            <person name="Chaudhary P.P."/>
            <person name="Gaci N."/>
            <person name="Borrel G."/>
            <person name="Cao Van Tuat L."/>
            <person name="Fardeau M.-L."/>
            <person name="Harris H.M.B."/>
            <person name="O'Toole P.W."/>
            <person name="Ollivier B."/>
        </authorList>
    </citation>
    <scope>NUCLEOTIDE SEQUENCE [LARGE SCALE GENOMIC DNA]</scope>
    <source>
        <strain evidence="6 7">Mx-05</strain>
    </source>
</reference>
<dbReference type="InterPro" id="IPR002804">
    <property type="entry name" value="Archease"/>
</dbReference>
<dbReference type="GO" id="GO:0008033">
    <property type="term" value="P:tRNA processing"/>
    <property type="evidence" value="ECO:0007669"/>
    <property type="project" value="UniProtKB-KW"/>
</dbReference>
<dbReference type="GeneID" id="41322278"/>
<dbReference type="GO" id="GO:0046872">
    <property type="term" value="F:metal ion binding"/>
    <property type="evidence" value="ECO:0007669"/>
    <property type="project" value="UniProtKB-KW"/>
</dbReference>
<dbReference type="PANTHER" id="PTHR12682:SF11">
    <property type="entry name" value="PROTEIN ARCHEASE"/>
    <property type="match status" value="1"/>
</dbReference>
<dbReference type="AlphaFoldDB" id="A0A3G3IIF7"/>
<keyword evidence="2" id="KW-0819">tRNA processing</keyword>
<dbReference type="Pfam" id="PF01951">
    <property type="entry name" value="Archease"/>
    <property type="match status" value="1"/>
</dbReference>
<dbReference type="InterPro" id="IPR036820">
    <property type="entry name" value="Archease_dom_sf"/>
</dbReference>
<dbReference type="EMBL" id="CP017686">
    <property type="protein sequence ID" value="AYQ55615.1"/>
    <property type="molecule type" value="Genomic_DNA"/>
</dbReference>
<dbReference type="PANTHER" id="PTHR12682">
    <property type="entry name" value="ARCHEASE"/>
    <property type="match status" value="1"/>
</dbReference>
<name>A0A3G3IIF7_9ARCH</name>
<sequence>MKRYEVLDHTADLMIRGYGSTLEECYANLAYGMFDQTVDLSGIEPVETRHIEVEGEDAEDALYSLLAELLFIEDYDNIIMCQFSISIDGDRIVCDCAGEKLDRSRMHIKGEIKAVTYHMMRIDPEKPEVTVLFDV</sequence>
<organism evidence="6 7">
    <name type="scientific">Methanomethylophilus alvi</name>
    <dbReference type="NCBI Taxonomy" id="1291540"/>
    <lineage>
        <taxon>Archaea</taxon>
        <taxon>Methanobacteriati</taxon>
        <taxon>Thermoplasmatota</taxon>
        <taxon>Thermoplasmata</taxon>
        <taxon>Methanomassiliicoccales</taxon>
        <taxon>Methanomethylophilaceae</taxon>
        <taxon>Methanomethylophilus</taxon>
    </lineage>
</organism>
<dbReference type="RefSeq" id="WP_015505396.1">
    <property type="nucleotide sequence ID" value="NZ_CAYARL010000009.1"/>
</dbReference>
<evidence type="ECO:0000313" key="6">
    <source>
        <dbReference type="EMBL" id="AYQ55615.1"/>
    </source>
</evidence>
<dbReference type="InterPro" id="IPR023572">
    <property type="entry name" value="Archease_dom"/>
</dbReference>
<keyword evidence="4" id="KW-0106">Calcium</keyword>
<evidence type="ECO:0000259" key="5">
    <source>
        <dbReference type="Pfam" id="PF01951"/>
    </source>
</evidence>
<evidence type="ECO:0000256" key="3">
    <source>
        <dbReference type="ARBA" id="ARBA00022723"/>
    </source>
</evidence>
<protein>
    <submittedName>
        <fullName evidence="6">Archease</fullName>
    </submittedName>
</protein>
<proteinExistence type="inferred from homology"/>
<dbReference type="SUPFAM" id="SSF69819">
    <property type="entry name" value="MTH1598-like"/>
    <property type="match status" value="1"/>
</dbReference>
<dbReference type="Proteomes" id="UP000273278">
    <property type="component" value="Chromosome"/>
</dbReference>
<evidence type="ECO:0000256" key="4">
    <source>
        <dbReference type="ARBA" id="ARBA00022837"/>
    </source>
</evidence>
<gene>
    <name evidence="6" type="ORF">BKD89_07395</name>
</gene>
<keyword evidence="3" id="KW-0479">Metal-binding</keyword>
<dbReference type="Gene3D" id="3.55.10.10">
    <property type="entry name" value="Archease domain"/>
    <property type="match status" value="1"/>
</dbReference>
<accession>A0A3G3IIF7</accession>
<evidence type="ECO:0000313" key="7">
    <source>
        <dbReference type="Proteomes" id="UP000273278"/>
    </source>
</evidence>
<evidence type="ECO:0000256" key="2">
    <source>
        <dbReference type="ARBA" id="ARBA00022694"/>
    </source>
</evidence>